<dbReference type="eggNOG" id="ENOG503321C">
    <property type="taxonomic scope" value="Bacteria"/>
</dbReference>
<evidence type="ECO:0000313" key="2">
    <source>
        <dbReference type="EMBL" id="AFZ13387.1"/>
    </source>
</evidence>
<reference evidence="2 3" key="1">
    <citation type="submission" date="2012-06" db="EMBL/GenBank/DDBJ databases">
        <title>Finished chromosome of genome of Crinalium epipsammum PCC 9333.</title>
        <authorList>
            <consortium name="US DOE Joint Genome Institute"/>
            <person name="Gugger M."/>
            <person name="Coursin T."/>
            <person name="Rippka R."/>
            <person name="Tandeau De Marsac N."/>
            <person name="Huntemann M."/>
            <person name="Wei C.-L."/>
            <person name="Han J."/>
            <person name="Detter J.C."/>
            <person name="Han C."/>
            <person name="Tapia R."/>
            <person name="Davenport K."/>
            <person name="Daligault H."/>
            <person name="Erkkila T."/>
            <person name="Gu W."/>
            <person name="Munk A.C.C."/>
            <person name="Teshima H."/>
            <person name="Xu Y."/>
            <person name="Chain P."/>
            <person name="Chen A."/>
            <person name="Krypides N."/>
            <person name="Mavromatis K."/>
            <person name="Markowitz V."/>
            <person name="Szeto E."/>
            <person name="Ivanova N."/>
            <person name="Mikhailova N."/>
            <person name="Ovchinnikova G."/>
            <person name="Pagani I."/>
            <person name="Pati A."/>
            <person name="Goodwin L."/>
            <person name="Peters L."/>
            <person name="Pitluck S."/>
            <person name="Woyke T."/>
            <person name="Kerfeld C."/>
        </authorList>
    </citation>
    <scope>NUCLEOTIDE SEQUENCE [LARGE SCALE GENOMIC DNA]</scope>
    <source>
        <strain evidence="2 3">PCC 9333</strain>
    </source>
</reference>
<evidence type="ECO:0000256" key="1">
    <source>
        <dbReference type="SAM" id="Coils"/>
    </source>
</evidence>
<dbReference type="Proteomes" id="UP000010472">
    <property type="component" value="Chromosome"/>
</dbReference>
<dbReference type="KEGG" id="cep:Cri9333_2521"/>
<sequence>MANLPDETLITVANLLPRLFNVINLATACEFNLFEQYGETEETVSELEELKNAAERARMFYNRLYGLVLQVAESQPVASLATVKLLQQSIEQAQATADAVEATAQETKRTWNLP</sequence>
<accession>K9W0V5</accession>
<evidence type="ECO:0000313" key="3">
    <source>
        <dbReference type="Proteomes" id="UP000010472"/>
    </source>
</evidence>
<dbReference type="OrthoDB" id="573315at2"/>
<dbReference type="HOGENOM" id="CLU_145926_0_0_3"/>
<dbReference type="RefSeq" id="WP_015203501.1">
    <property type="nucleotide sequence ID" value="NC_019753.1"/>
</dbReference>
<proteinExistence type="predicted"/>
<dbReference type="AlphaFoldDB" id="K9W0V5"/>
<name>K9W0V5_9CYAN</name>
<dbReference type="PATRIC" id="fig|1173022.3.peg.2726"/>
<keyword evidence="3" id="KW-1185">Reference proteome</keyword>
<dbReference type="EMBL" id="CP003620">
    <property type="protein sequence ID" value="AFZ13387.1"/>
    <property type="molecule type" value="Genomic_DNA"/>
</dbReference>
<dbReference type="STRING" id="1173022.Cri9333_2521"/>
<feature type="coiled-coil region" evidence="1">
    <location>
        <begin position="37"/>
        <end position="110"/>
    </location>
</feature>
<protein>
    <submittedName>
        <fullName evidence="2">Uncharacterized protein</fullName>
    </submittedName>
</protein>
<organism evidence="2 3">
    <name type="scientific">Crinalium epipsammum PCC 9333</name>
    <dbReference type="NCBI Taxonomy" id="1173022"/>
    <lineage>
        <taxon>Bacteria</taxon>
        <taxon>Bacillati</taxon>
        <taxon>Cyanobacteriota</taxon>
        <taxon>Cyanophyceae</taxon>
        <taxon>Gomontiellales</taxon>
        <taxon>Gomontiellaceae</taxon>
        <taxon>Crinalium</taxon>
    </lineage>
</organism>
<gene>
    <name evidence="2" type="ORF">Cri9333_2521</name>
</gene>
<keyword evidence="1" id="KW-0175">Coiled coil</keyword>